<evidence type="ECO:0000256" key="1">
    <source>
        <dbReference type="ARBA" id="ARBA00004651"/>
    </source>
</evidence>
<dbReference type="InterPro" id="IPR035952">
    <property type="entry name" value="Rhomboid-like_sf"/>
</dbReference>
<dbReference type="EMBL" id="JAUSRG010000004">
    <property type="protein sequence ID" value="MDP9904998.1"/>
    <property type="molecule type" value="Genomic_DNA"/>
</dbReference>
<name>A0AAW8DJG5_9MICC</name>
<dbReference type="PANTHER" id="PTHR34697">
    <property type="entry name" value="PHOSPHATIDYLGLYCEROL LYSYLTRANSFERASE"/>
    <property type="match status" value="1"/>
</dbReference>
<gene>
    <name evidence="9" type="ORF">J2S90_001957</name>
    <name evidence="10" type="ORF">J2S93_002625</name>
</gene>
<evidence type="ECO:0000256" key="5">
    <source>
        <dbReference type="ARBA" id="ARBA00023136"/>
    </source>
</evidence>
<feature type="transmembrane region" description="Helical" evidence="7">
    <location>
        <begin position="345"/>
        <end position="368"/>
    </location>
</feature>
<dbReference type="AlphaFoldDB" id="A0AAW8DJG5"/>
<feature type="transmembrane region" description="Helical" evidence="7">
    <location>
        <begin position="33"/>
        <end position="56"/>
    </location>
</feature>
<dbReference type="InterPro" id="IPR024320">
    <property type="entry name" value="LPG_synthase_C"/>
</dbReference>
<evidence type="ECO:0000256" key="4">
    <source>
        <dbReference type="ARBA" id="ARBA00022989"/>
    </source>
</evidence>
<dbReference type="GO" id="GO:0005886">
    <property type="term" value="C:plasma membrane"/>
    <property type="evidence" value="ECO:0007669"/>
    <property type="project" value="UniProtKB-SubCell"/>
</dbReference>
<sequence length="854" mass="92329">MSTQEARLSKDQATDPEEGKPARKMVATLARAILGNVAAHIGAIPFTVIVLALYLLTPAIFDSDLGYGPDVLRHLSSVSGGGLKSGDWWSIWTSMFFAANPLDYVMSSLLFVVLLGSAERKLGWFRTAAGFFLGQFATVTAFLLVVQLAAYADDGWLGRMMDARTSGPLPATLFVSMAASGLLPTLWRRRLRATAVSLALLLVLYVGDPSAVMALAGAVLGLGAGLWLQLDHGIQPSHRATRRETRNLLSLMVAIFGVGPLVAGAVRSPAGPLALLREMVLNPVPTLNQLQANCGGTVDISCLELGRQGYPGPAGVALAVVPALLLLICAVGMRQGRRLALKIAIAVQLGVVALSFAYLVLFASIPHFPGRGRTVVMGSAVFHILTLALVPLILAVLLFLFRGNFVVGSRAPLRRKMAWLVGGTWLILASGYTGAWLGSGGMAHDGGILGLIAELARQYLPLPIPTAFGRVFAERSAAESILFAWSGIIFWLVAMAAVWTLLLKRQHGPGGDDPARLAAKALVKRGGESLSWMALWEPNKFWFTPGMDAGIAYQQHGNVALTLAGPFGDPAQAPAATEGFLDYCAHHALVPCLYSCTEELWPMLQSAGFRRIAVAQETRLSIRDLEFTGKAWQNVRTAKNRALKAGVEARWGRYSEFPQHVRSQLGEVSEEWAARKKVPEMGFTLGSLDELMDDEVLCCIAVDRKGFVFGVTSWLPVFRDGRVISWTLDFMRRRSDAFPGLMEFMIASAVQELRQGVEVISLSGSPLAGETEEFSSGEAGLAGILDLVGRTLEPVYGFRSLARFKSRFQPEYRTLYMYYQDSLEIPAIGAALSRAYLPGLSVRQTARLLRTLVA</sequence>
<evidence type="ECO:0000313" key="10">
    <source>
        <dbReference type="EMBL" id="MDQ0181194.1"/>
    </source>
</evidence>
<feature type="transmembrane region" description="Helical" evidence="7">
    <location>
        <begin position="128"/>
        <end position="149"/>
    </location>
</feature>
<feature type="region of interest" description="Disordered" evidence="6">
    <location>
        <begin position="1"/>
        <end position="21"/>
    </location>
</feature>
<feature type="transmembrane region" description="Helical" evidence="7">
    <location>
        <begin position="482"/>
        <end position="502"/>
    </location>
</feature>
<reference evidence="9 11" key="1">
    <citation type="submission" date="2023-07" db="EMBL/GenBank/DDBJ databases">
        <title>Sorghum-associated microbial communities from plants grown in Nebraska, USA.</title>
        <authorList>
            <person name="Schachtman D."/>
        </authorList>
    </citation>
    <scope>NUCLEOTIDE SEQUENCE</scope>
    <source>
        <strain evidence="9">DS1006</strain>
        <strain evidence="10 11">DS1016</strain>
    </source>
</reference>
<evidence type="ECO:0000256" key="7">
    <source>
        <dbReference type="SAM" id="Phobius"/>
    </source>
</evidence>
<keyword evidence="4 7" id="KW-1133">Transmembrane helix</keyword>
<feature type="transmembrane region" description="Helical" evidence="7">
    <location>
        <begin position="417"/>
        <end position="437"/>
    </location>
</feature>
<keyword evidence="3 7" id="KW-0812">Transmembrane</keyword>
<evidence type="ECO:0000256" key="6">
    <source>
        <dbReference type="SAM" id="MobiDB-lite"/>
    </source>
</evidence>
<protein>
    <submittedName>
        <fullName evidence="9">Lysylphosphatidylglycerol synthetase-like protein (DUF2156 family)</fullName>
    </submittedName>
</protein>
<feature type="transmembrane region" description="Helical" evidence="7">
    <location>
        <begin position="191"/>
        <end position="206"/>
    </location>
</feature>
<feature type="transmembrane region" description="Helical" evidence="7">
    <location>
        <begin position="380"/>
        <end position="405"/>
    </location>
</feature>
<proteinExistence type="predicted"/>
<dbReference type="SUPFAM" id="SSF144091">
    <property type="entry name" value="Rhomboid-like"/>
    <property type="match status" value="1"/>
</dbReference>
<feature type="transmembrane region" description="Helical" evidence="7">
    <location>
        <begin position="212"/>
        <end position="228"/>
    </location>
</feature>
<dbReference type="Pfam" id="PF09924">
    <property type="entry name" value="LPG_synthase_C"/>
    <property type="match status" value="1"/>
</dbReference>
<feature type="transmembrane region" description="Helical" evidence="7">
    <location>
        <begin position="169"/>
        <end position="186"/>
    </location>
</feature>
<feature type="domain" description="Phosphatidylglycerol lysyltransferase C-terminal" evidence="8">
    <location>
        <begin position="522"/>
        <end position="819"/>
    </location>
</feature>
<organism evidence="9 12">
    <name type="scientific">Arthrobacter bambusae</name>
    <dbReference type="NCBI Taxonomy" id="1338426"/>
    <lineage>
        <taxon>Bacteria</taxon>
        <taxon>Bacillati</taxon>
        <taxon>Actinomycetota</taxon>
        <taxon>Actinomycetes</taxon>
        <taxon>Micrococcales</taxon>
        <taxon>Micrococcaceae</taxon>
        <taxon>Arthrobacter</taxon>
    </lineage>
</organism>
<feature type="transmembrane region" description="Helical" evidence="7">
    <location>
        <begin position="91"/>
        <end position="116"/>
    </location>
</feature>
<keyword evidence="11" id="KW-1185">Reference proteome</keyword>
<dbReference type="Gene3D" id="1.20.1540.10">
    <property type="entry name" value="Rhomboid-like"/>
    <property type="match status" value="1"/>
</dbReference>
<evidence type="ECO:0000313" key="9">
    <source>
        <dbReference type="EMBL" id="MDP9904998.1"/>
    </source>
</evidence>
<keyword evidence="5 7" id="KW-0472">Membrane</keyword>
<comment type="caution">
    <text evidence="9">The sequence shown here is derived from an EMBL/GenBank/DDBJ whole genome shotgun (WGS) entry which is preliminary data.</text>
</comment>
<keyword evidence="2" id="KW-1003">Cell membrane</keyword>
<evidence type="ECO:0000313" key="11">
    <source>
        <dbReference type="Proteomes" id="UP001230951"/>
    </source>
</evidence>
<evidence type="ECO:0000259" key="8">
    <source>
        <dbReference type="Pfam" id="PF09924"/>
    </source>
</evidence>
<comment type="subcellular location">
    <subcellularLocation>
        <location evidence="1">Cell membrane</location>
        <topology evidence="1">Multi-pass membrane protein</topology>
    </subcellularLocation>
</comment>
<dbReference type="InterPro" id="IPR051211">
    <property type="entry name" value="PG_lysyltransferase"/>
</dbReference>
<dbReference type="GO" id="GO:0016755">
    <property type="term" value="F:aminoacyltransferase activity"/>
    <property type="evidence" value="ECO:0007669"/>
    <property type="project" value="TreeGrafter"/>
</dbReference>
<feature type="transmembrane region" description="Helical" evidence="7">
    <location>
        <begin position="248"/>
        <end position="266"/>
    </location>
</feature>
<evidence type="ECO:0000256" key="3">
    <source>
        <dbReference type="ARBA" id="ARBA00022692"/>
    </source>
</evidence>
<feature type="transmembrane region" description="Helical" evidence="7">
    <location>
        <begin position="314"/>
        <end position="333"/>
    </location>
</feature>
<dbReference type="Proteomes" id="UP001242995">
    <property type="component" value="Unassembled WGS sequence"/>
</dbReference>
<accession>A0AAW8DJG5</accession>
<dbReference type="EMBL" id="JAUSTF010000005">
    <property type="protein sequence ID" value="MDQ0181194.1"/>
    <property type="molecule type" value="Genomic_DNA"/>
</dbReference>
<evidence type="ECO:0000256" key="2">
    <source>
        <dbReference type="ARBA" id="ARBA00022475"/>
    </source>
</evidence>
<evidence type="ECO:0000313" key="12">
    <source>
        <dbReference type="Proteomes" id="UP001242995"/>
    </source>
</evidence>
<dbReference type="Proteomes" id="UP001230951">
    <property type="component" value="Unassembled WGS sequence"/>
</dbReference>
<dbReference type="GO" id="GO:0055091">
    <property type="term" value="P:phospholipid homeostasis"/>
    <property type="evidence" value="ECO:0007669"/>
    <property type="project" value="TreeGrafter"/>
</dbReference>
<dbReference type="PANTHER" id="PTHR34697:SF2">
    <property type="entry name" value="PHOSPHATIDYLGLYCEROL LYSYLTRANSFERASE"/>
    <property type="match status" value="1"/>
</dbReference>
<feature type="compositionally biased region" description="Basic and acidic residues" evidence="6">
    <location>
        <begin position="7"/>
        <end position="21"/>
    </location>
</feature>